<keyword evidence="3 5" id="KW-1133">Transmembrane helix</keyword>
<dbReference type="GO" id="GO:0004930">
    <property type="term" value="F:G protein-coupled receptor activity"/>
    <property type="evidence" value="ECO:0007669"/>
    <property type="project" value="InterPro"/>
</dbReference>
<dbReference type="FunFam" id="1.20.1070.10:FF:000096">
    <property type="entry name" value="Odorant receptor 131-2"/>
    <property type="match status" value="1"/>
</dbReference>
<name>A0A3Q3EH27_9LABR</name>
<dbReference type="Ensembl" id="ENSLBET00000006841.1">
    <property type="protein sequence ID" value="ENSLBEP00000006509.1"/>
    <property type="gene ID" value="ENSLBEG00000005014.1"/>
</dbReference>
<feature type="transmembrane region" description="Helical" evidence="5">
    <location>
        <begin position="60"/>
        <end position="83"/>
    </location>
</feature>
<dbReference type="Proteomes" id="UP000261660">
    <property type="component" value="Unplaced"/>
</dbReference>
<comment type="subcellular location">
    <subcellularLocation>
        <location evidence="1">Membrane</location>
    </subcellularLocation>
</comment>
<evidence type="ECO:0000256" key="2">
    <source>
        <dbReference type="ARBA" id="ARBA00022692"/>
    </source>
</evidence>
<organism evidence="7 8">
    <name type="scientific">Labrus bergylta</name>
    <name type="common">ballan wrasse</name>
    <dbReference type="NCBI Taxonomy" id="56723"/>
    <lineage>
        <taxon>Eukaryota</taxon>
        <taxon>Metazoa</taxon>
        <taxon>Chordata</taxon>
        <taxon>Craniata</taxon>
        <taxon>Vertebrata</taxon>
        <taxon>Euteleostomi</taxon>
        <taxon>Actinopterygii</taxon>
        <taxon>Neopterygii</taxon>
        <taxon>Teleostei</taxon>
        <taxon>Neoteleostei</taxon>
        <taxon>Acanthomorphata</taxon>
        <taxon>Eupercaria</taxon>
        <taxon>Labriformes</taxon>
        <taxon>Labridae</taxon>
        <taxon>Labrus</taxon>
    </lineage>
</organism>
<accession>A0A3Q3EH27</accession>
<protein>
    <recommendedName>
        <fullName evidence="6">G-protein coupled receptors family 1 profile domain-containing protein</fullName>
    </recommendedName>
</protein>
<feature type="domain" description="G-protein coupled receptors family 1 profile" evidence="6">
    <location>
        <begin position="36"/>
        <end position="285"/>
    </location>
</feature>
<feature type="transmembrane region" description="Helical" evidence="5">
    <location>
        <begin position="140"/>
        <end position="162"/>
    </location>
</feature>
<evidence type="ECO:0000259" key="6">
    <source>
        <dbReference type="PROSITE" id="PS50262"/>
    </source>
</evidence>
<feature type="transmembrane region" description="Helical" evidence="5">
    <location>
        <begin position="229"/>
        <end position="247"/>
    </location>
</feature>
<keyword evidence="8" id="KW-1185">Reference proteome</keyword>
<dbReference type="PANTHER" id="PTHR26451:SF998">
    <property type="entry name" value="ODORANT RECEPTOR-RELATED"/>
    <property type="match status" value="1"/>
</dbReference>
<keyword evidence="4 5" id="KW-0472">Membrane</keyword>
<dbReference type="GeneTree" id="ENSGT00940000161337"/>
<dbReference type="Gene3D" id="1.20.1070.10">
    <property type="entry name" value="Rhodopsin 7-helix transmembrane proteins"/>
    <property type="match status" value="1"/>
</dbReference>
<evidence type="ECO:0000256" key="5">
    <source>
        <dbReference type="SAM" id="Phobius"/>
    </source>
</evidence>
<evidence type="ECO:0000256" key="4">
    <source>
        <dbReference type="ARBA" id="ARBA00023136"/>
    </source>
</evidence>
<reference evidence="7" key="1">
    <citation type="submission" date="2025-08" db="UniProtKB">
        <authorList>
            <consortium name="Ensembl"/>
        </authorList>
    </citation>
    <scope>IDENTIFICATION</scope>
</reference>
<dbReference type="STRING" id="56723.ENSLBEP00000006509"/>
<evidence type="ECO:0000313" key="7">
    <source>
        <dbReference type="Ensembl" id="ENSLBEP00000006509.1"/>
    </source>
</evidence>
<feature type="transmembrane region" description="Helical" evidence="5">
    <location>
        <begin position="90"/>
        <end position="107"/>
    </location>
</feature>
<feature type="transmembrane region" description="Helical" evidence="5">
    <location>
        <begin position="29"/>
        <end position="48"/>
    </location>
</feature>
<dbReference type="SUPFAM" id="SSF81321">
    <property type="entry name" value="Family A G protein-coupled receptor-like"/>
    <property type="match status" value="1"/>
</dbReference>
<evidence type="ECO:0000313" key="8">
    <source>
        <dbReference type="Proteomes" id="UP000261660"/>
    </source>
</evidence>
<reference evidence="7" key="2">
    <citation type="submission" date="2025-09" db="UniProtKB">
        <authorList>
            <consortium name="Ensembl"/>
        </authorList>
    </citation>
    <scope>IDENTIFICATION</scope>
</reference>
<dbReference type="GO" id="GO:0004984">
    <property type="term" value="F:olfactory receptor activity"/>
    <property type="evidence" value="ECO:0007669"/>
    <property type="project" value="TreeGrafter"/>
</dbReference>
<dbReference type="PRINTS" id="PR00237">
    <property type="entry name" value="GPCRRHODOPSN"/>
</dbReference>
<feature type="transmembrane region" description="Helical" evidence="5">
    <location>
        <begin position="195"/>
        <end position="217"/>
    </location>
</feature>
<dbReference type="GO" id="GO:0016020">
    <property type="term" value="C:membrane"/>
    <property type="evidence" value="ECO:0007669"/>
    <property type="project" value="UniProtKB-SubCell"/>
</dbReference>
<dbReference type="CDD" id="cd00637">
    <property type="entry name" value="7tm_classA_rhodopsin-like"/>
    <property type="match status" value="1"/>
</dbReference>
<evidence type="ECO:0000256" key="1">
    <source>
        <dbReference type="ARBA" id="ARBA00004370"/>
    </source>
</evidence>
<evidence type="ECO:0000256" key="3">
    <source>
        <dbReference type="ARBA" id="ARBA00022989"/>
    </source>
</evidence>
<keyword evidence="2 5" id="KW-0812">Transmembrane</keyword>
<sequence>MCRNWNGCLSFMCLNLIILFQKFGKEDRIFCLISLTSCFLFLFLENDYSLPSVLNVNPRYILFIHLVVNDMIQLTTTISLFVLSYIFYRINASLCCLIIMMAVFTTLNTPLNLAVMAMECYIAVCLPLRHAELCTIRRTYALIGGIWALSAVTTLPDVFIFLATEPVQVFHSAIFCEINNVFRHPVHEQKKNVCYTIYLIGVWLTLLYTYVMIFTAAKGADGDAKKARNTILLHGFQLLLAILTYVYNLMKMSLIYWFPKHFVHVGFVFYIIIQILPRFISPIVYGLRDKMFRQHLTKYLLCTVRTSIKPWTAAKPSGSIQS</sequence>
<dbReference type="InterPro" id="IPR000276">
    <property type="entry name" value="GPCR_Rhodpsn"/>
</dbReference>
<dbReference type="PROSITE" id="PS50262">
    <property type="entry name" value="G_PROTEIN_RECEP_F1_2"/>
    <property type="match status" value="1"/>
</dbReference>
<dbReference type="InterPro" id="IPR017452">
    <property type="entry name" value="GPCR_Rhodpsn_7TM"/>
</dbReference>
<dbReference type="AlphaFoldDB" id="A0A3Q3EH27"/>
<dbReference type="PANTHER" id="PTHR26451">
    <property type="entry name" value="G_PROTEIN_RECEP_F1_2 DOMAIN-CONTAINING PROTEIN"/>
    <property type="match status" value="1"/>
</dbReference>
<feature type="transmembrane region" description="Helical" evidence="5">
    <location>
        <begin position="113"/>
        <end position="128"/>
    </location>
</feature>
<dbReference type="InParanoid" id="A0A3Q3EH27"/>
<feature type="transmembrane region" description="Helical" evidence="5">
    <location>
        <begin position="267"/>
        <end position="287"/>
    </location>
</feature>
<dbReference type="GO" id="GO:0005549">
    <property type="term" value="F:odorant binding"/>
    <property type="evidence" value="ECO:0007669"/>
    <property type="project" value="TreeGrafter"/>
</dbReference>
<proteinExistence type="predicted"/>
<dbReference type="Pfam" id="PF00001">
    <property type="entry name" value="7tm_1"/>
    <property type="match status" value="1"/>
</dbReference>
<dbReference type="InterPro" id="IPR052921">
    <property type="entry name" value="GPCR1_Superfamily_Member"/>
</dbReference>